<proteinExistence type="predicted"/>
<dbReference type="Proteomes" id="UP000193006">
    <property type="component" value="Chromosome"/>
</dbReference>
<keyword evidence="1" id="KW-1133">Transmembrane helix</keyword>
<gene>
    <name evidence="2" type="ORF">BkAM31D_03095</name>
</gene>
<protein>
    <submittedName>
        <fullName evidence="2">Uncharacterized protein</fullName>
    </submittedName>
</protein>
<evidence type="ECO:0000313" key="3">
    <source>
        <dbReference type="Proteomes" id="UP000193006"/>
    </source>
</evidence>
<keyword evidence="1" id="KW-0472">Membrane</keyword>
<name>A0A1X9M652_9BACI</name>
<dbReference type="AlphaFoldDB" id="A0A1X9M652"/>
<keyword evidence="1" id="KW-0812">Transmembrane</keyword>
<dbReference type="InterPro" id="IPR054381">
    <property type="entry name" value="CydS"/>
</dbReference>
<sequence>MHDFLLFYAPLLIVVLAMAASLFTVAKSTKFED</sequence>
<keyword evidence="3" id="KW-1185">Reference proteome</keyword>
<dbReference type="Pfam" id="PF22282">
    <property type="entry name" value="CydS"/>
    <property type="match status" value="1"/>
</dbReference>
<organism evidence="2 3">
    <name type="scientific">Halalkalibacter krulwichiae</name>
    <dbReference type="NCBI Taxonomy" id="199441"/>
    <lineage>
        <taxon>Bacteria</taxon>
        <taxon>Bacillati</taxon>
        <taxon>Bacillota</taxon>
        <taxon>Bacilli</taxon>
        <taxon>Bacillales</taxon>
        <taxon>Bacillaceae</taxon>
        <taxon>Halalkalibacter</taxon>
    </lineage>
</organism>
<dbReference type="EMBL" id="CP020814">
    <property type="protein sequence ID" value="ARK28925.1"/>
    <property type="molecule type" value="Genomic_DNA"/>
</dbReference>
<dbReference type="RefSeq" id="WP_371807177.1">
    <property type="nucleotide sequence ID" value="NZ_CP020814.1"/>
</dbReference>
<evidence type="ECO:0000313" key="2">
    <source>
        <dbReference type="EMBL" id="ARK28925.1"/>
    </source>
</evidence>
<accession>A0A1X9M652</accession>
<evidence type="ECO:0000256" key="1">
    <source>
        <dbReference type="SAM" id="Phobius"/>
    </source>
</evidence>
<feature type="transmembrane region" description="Helical" evidence="1">
    <location>
        <begin position="6"/>
        <end position="26"/>
    </location>
</feature>
<dbReference type="KEGG" id="bkw:BkAM31D_03095"/>
<reference evidence="2 3" key="1">
    <citation type="submission" date="2017-04" db="EMBL/GenBank/DDBJ databases">
        <title>Bacillus krulwichiae AM31D Genome sequencing and assembly.</title>
        <authorList>
            <person name="Krulwich T.A."/>
            <person name="Anastor L."/>
            <person name="Ehrlich R."/>
            <person name="Ehrlich G.D."/>
            <person name="Janto B."/>
        </authorList>
    </citation>
    <scope>NUCLEOTIDE SEQUENCE [LARGE SCALE GENOMIC DNA]</scope>
    <source>
        <strain evidence="2 3">AM31D</strain>
    </source>
</reference>